<evidence type="ECO:0000313" key="1">
    <source>
        <dbReference type="EMBL" id="QQP38362.1"/>
    </source>
</evidence>
<reference evidence="2" key="1">
    <citation type="submission" date="2021-01" db="EMBL/GenBank/DDBJ databases">
        <title>Caligus Genome Assembly.</title>
        <authorList>
            <person name="Gallardo-Escarate C."/>
        </authorList>
    </citation>
    <scope>NUCLEOTIDE SEQUENCE [LARGE SCALE GENOMIC DNA]</scope>
</reference>
<name>A0A7T8GV99_CALRO</name>
<accession>A0A7T8GV99</accession>
<evidence type="ECO:0000313" key="2">
    <source>
        <dbReference type="Proteomes" id="UP000595437"/>
    </source>
</evidence>
<organism evidence="1 2">
    <name type="scientific">Caligus rogercresseyi</name>
    <name type="common">Sea louse</name>
    <dbReference type="NCBI Taxonomy" id="217165"/>
    <lineage>
        <taxon>Eukaryota</taxon>
        <taxon>Metazoa</taxon>
        <taxon>Ecdysozoa</taxon>
        <taxon>Arthropoda</taxon>
        <taxon>Crustacea</taxon>
        <taxon>Multicrustacea</taxon>
        <taxon>Hexanauplia</taxon>
        <taxon>Copepoda</taxon>
        <taxon>Siphonostomatoida</taxon>
        <taxon>Caligidae</taxon>
        <taxon>Caligus</taxon>
    </lineage>
</organism>
<dbReference type="Proteomes" id="UP000595437">
    <property type="component" value="Chromosome 13"/>
</dbReference>
<keyword evidence="2" id="KW-1185">Reference proteome</keyword>
<protein>
    <submittedName>
        <fullName evidence="1">LOC101743771</fullName>
    </submittedName>
</protein>
<feature type="non-terminal residue" evidence="1">
    <location>
        <position position="52"/>
    </location>
</feature>
<sequence>SDHRWNHSSNKSVQLEDTNVLLLHELERVALQKLSVQNSTPLISEFLFAFQK</sequence>
<gene>
    <name evidence="1" type="ORF">FKW44_018920</name>
</gene>
<dbReference type="AlphaFoldDB" id="A0A7T8GV99"/>
<dbReference type="EMBL" id="CP045902">
    <property type="protein sequence ID" value="QQP38362.1"/>
    <property type="molecule type" value="Genomic_DNA"/>
</dbReference>
<proteinExistence type="predicted"/>
<feature type="non-terminal residue" evidence="1">
    <location>
        <position position="1"/>
    </location>
</feature>